<reference evidence="2" key="1">
    <citation type="submission" date="2015-04" db="UniProtKB">
        <authorList>
            <consortium name="EnsemblPlants"/>
        </authorList>
    </citation>
    <scope>IDENTIFICATION</scope>
</reference>
<evidence type="ECO:0000256" key="1">
    <source>
        <dbReference type="SAM" id="MobiDB-lite"/>
    </source>
</evidence>
<accession>A0A0E0D437</accession>
<proteinExistence type="predicted"/>
<name>A0A0E0D437_9ORYZ</name>
<protein>
    <recommendedName>
        <fullName evidence="4">Zinc finger GRF-type domain-containing protein</fullName>
    </recommendedName>
</protein>
<feature type="region of interest" description="Disordered" evidence="1">
    <location>
        <begin position="1"/>
        <end position="24"/>
    </location>
</feature>
<reference evidence="2" key="2">
    <citation type="submission" date="2018-05" db="EMBL/GenBank/DDBJ databases">
        <title>OmerRS3 (Oryza meridionalis Reference Sequence Version 3).</title>
        <authorList>
            <person name="Zhang J."/>
            <person name="Kudrna D."/>
            <person name="Lee S."/>
            <person name="Talag J."/>
            <person name="Welchert J."/>
            <person name="Wing R.A."/>
        </authorList>
    </citation>
    <scope>NUCLEOTIDE SEQUENCE [LARGE SCALE GENOMIC DNA]</scope>
    <source>
        <strain evidence="2">cv. OR44</strain>
    </source>
</reference>
<sequence>MSRGSACSSSGGGNVGRLTPVPDRERPLEYEPTVFCKCKKKATRWISWSEVNSGRRYLACMNRQDEGCSFWDWYDGESTPFLKQLFNDLRDTVYSSREGIKELRSALIDAKVQMESSVARHKEKMEAMRKQKDVGNANLVAKINILKKERCVLEQVQ</sequence>
<dbReference type="HOGENOM" id="CLU_088072_1_0_1"/>
<dbReference type="Gramene" id="OMERI03G24630.1">
    <property type="protein sequence ID" value="OMERI03G24630.1"/>
    <property type="gene ID" value="OMERI03G24630"/>
</dbReference>
<dbReference type="AlphaFoldDB" id="A0A0E0D437"/>
<evidence type="ECO:0008006" key="4">
    <source>
        <dbReference type="Google" id="ProtNLM"/>
    </source>
</evidence>
<dbReference type="Proteomes" id="UP000008021">
    <property type="component" value="Chromosome 3"/>
</dbReference>
<organism evidence="2">
    <name type="scientific">Oryza meridionalis</name>
    <dbReference type="NCBI Taxonomy" id="40149"/>
    <lineage>
        <taxon>Eukaryota</taxon>
        <taxon>Viridiplantae</taxon>
        <taxon>Streptophyta</taxon>
        <taxon>Embryophyta</taxon>
        <taxon>Tracheophyta</taxon>
        <taxon>Spermatophyta</taxon>
        <taxon>Magnoliopsida</taxon>
        <taxon>Liliopsida</taxon>
        <taxon>Poales</taxon>
        <taxon>Poaceae</taxon>
        <taxon>BOP clade</taxon>
        <taxon>Oryzoideae</taxon>
        <taxon>Oryzeae</taxon>
        <taxon>Oryzinae</taxon>
        <taxon>Oryza</taxon>
    </lineage>
</organism>
<dbReference type="PANTHER" id="PTHR33248">
    <property type="entry name" value="ZINC ION-BINDING PROTEIN"/>
    <property type="match status" value="1"/>
</dbReference>
<evidence type="ECO:0000313" key="2">
    <source>
        <dbReference type="EnsemblPlants" id="OMERI03G24630.1"/>
    </source>
</evidence>
<evidence type="ECO:0000313" key="3">
    <source>
        <dbReference type="Proteomes" id="UP000008021"/>
    </source>
</evidence>
<keyword evidence="3" id="KW-1185">Reference proteome</keyword>
<dbReference type="EnsemblPlants" id="OMERI03G24630.1">
    <property type="protein sequence ID" value="OMERI03G24630.1"/>
    <property type="gene ID" value="OMERI03G24630"/>
</dbReference>